<dbReference type="SUPFAM" id="SSF103506">
    <property type="entry name" value="Mitochondrial carrier"/>
    <property type="match status" value="1"/>
</dbReference>
<keyword evidence="4 10" id="KW-0812">Transmembrane</keyword>
<dbReference type="GeneID" id="9057285"/>
<dbReference type="Pfam" id="PF00153">
    <property type="entry name" value="Mito_carr"/>
    <property type="match status" value="3"/>
</dbReference>
<evidence type="ECO:0000256" key="8">
    <source>
        <dbReference type="ARBA" id="ARBA00023128"/>
    </source>
</evidence>
<dbReference type="Proteomes" id="UP000007800">
    <property type="component" value="Unassembled WGS sequence"/>
</dbReference>
<organism evidence="13">
    <name type="scientific">Perkinsus marinus (strain ATCC 50983 / TXsc)</name>
    <dbReference type="NCBI Taxonomy" id="423536"/>
    <lineage>
        <taxon>Eukaryota</taxon>
        <taxon>Sar</taxon>
        <taxon>Alveolata</taxon>
        <taxon>Perkinsozoa</taxon>
        <taxon>Perkinsea</taxon>
        <taxon>Perkinsida</taxon>
        <taxon>Perkinsidae</taxon>
        <taxon>Perkinsus</taxon>
    </lineage>
</organism>
<name>C5LR77_PERM5</name>
<dbReference type="EMBL" id="GG684654">
    <property type="protein sequence ID" value="EER00962.1"/>
    <property type="molecule type" value="Genomic_DNA"/>
</dbReference>
<feature type="repeat" description="Solcar" evidence="10">
    <location>
        <begin position="198"/>
        <end position="296"/>
    </location>
</feature>
<dbReference type="PRINTS" id="PR00926">
    <property type="entry name" value="MITOCARRIER"/>
</dbReference>
<sequence>MPSPHPTNATHSTTPFSHSVIAGGIAGMVELTAMYPLDVIKTRAMAGTGRQNNMFIVLTRAIKDERIRIYRGMLFPLLSETPKRALKFSTNAQLRDSFQRLGYSGQTLALMSGVGAGICEGAIVCSPELVKIRMQLPENRGLYSSSIQAASAIIRHEGVAALFTGFWCTLLRNACWNGTYFGSIFAIKSTIYSTTKEESKFLNFAAGTIAGSLGCCVNTPLDVVKTRMQNSSALKQARPEDAERLLAVPTRTVPLLLHVARTEGVSSLWKGLAPKIIRLGPGGGIMLVVYEQVTDYLGRLERRAGTH</sequence>
<dbReference type="InterPro" id="IPR051752">
    <property type="entry name" value="Mito_2-oxodicarb_carrier"/>
</dbReference>
<keyword evidence="7" id="KW-1133">Transmembrane helix</keyword>
<keyword evidence="6" id="KW-0999">Mitochondrion inner membrane</keyword>
<keyword evidence="3 11" id="KW-0813">Transport</keyword>
<comment type="similarity">
    <text evidence="2 11">Belongs to the mitochondrial carrier (TC 2.A.29) family.</text>
</comment>
<dbReference type="InterPro" id="IPR023395">
    <property type="entry name" value="MCP_dom_sf"/>
</dbReference>
<evidence type="ECO:0000256" key="5">
    <source>
        <dbReference type="ARBA" id="ARBA00022737"/>
    </source>
</evidence>
<protein>
    <recommendedName>
        <fullName evidence="14">Mitochondrial 2-oxodicarboxylate carrier</fullName>
    </recommendedName>
</protein>
<evidence type="ECO:0008006" key="14">
    <source>
        <dbReference type="Google" id="ProtNLM"/>
    </source>
</evidence>
<proteinExistence type="inferred from homology"/>
<evidence type="ECO:0000313" key="13">
    <source>
        <dbReference type="Proteomes" id="UP000007800"/>
    </source>
</evidence>
<dbReference type="AlphaFoldDB" id="C5LR77"/>
<dbReference type="RefSeq" id="XP_002768244.1">
    <property type="nucleotide sequence ID" value="XM_002768198.1"/>
</dbReference>
<dbReference type="InterPro" id="IPR002067">
    <property type="entry name" value="MCP"/>
</dbReference>
<feature type="repeat" description="Solcar" evidence="10">
    <location>
        <begin position="104"/>
        <end position="190"/>
    </location>
</feature>
<dbReference type="PROSITE" id="PS50920">
    <property type="entry name" value="SOLCAR"/>
    <property type="match status" value="3"/>
</dbReference>
<keyword evidence="5" id="KW-0677">Repeat</keyword>
<keyword evidence="9 10" id="KW-0472">Membrane</keyword>
<dbReference type="InterPro" id="IPR018108">
    <property type="entry name" value="MCP_transmembrane"/>
</dbReference>
<evidence type="ECO:0000256" key="4">
    <source>
        <dbReference type="ARBA" id="ARBA00022692"/>
    </source>
</evidence>
<dbReference type="OMA" id="LPFQYQF"/>
<evidence type="ECO:0000256" key="3">
    <source>
        <dbReference type="ARBA" id="ARBA00022448"/>
    </source>
</evidence>
<comment type="subcellular location">
    <subcellularLocation>
        <location evidence="1">Mitochondrion inner membrane</location>
        <topology evidence="1">Multi-pass membrane protein</topology>
    </subcellularLocation>
</comment>
<keyword evidence="8" id="KW-0496">Mitochondrion</keyword>
<keyword evidence="13" id="KW-1185">Reference proteome</keyword>
<feature type="repeat" description="Solcar" evidence="10">
    <location>
        <begin position="14"/>
        <end position="97"/>
    </location>
</feature>
<evidence type="ECO:0000256" key="6">
    <source>
        <dbReference type="ARBA" id="ARBA00022792"/>
    </source>
</evidence>
<dbReference type="PANTHER" id="PTHR46356:SF1">
    <property type="entry name" value="MITOCHONDRIAL 2-OXODICARBOXYLATE CARRIER"/>
    <property type="match status" value="1"/>
</dbReference>
<dbReference type="InParanoid" id="C5LR77"/>
<dbReference type="GO" id="GO:0055085">
    <property type="term" value="P:transmembrane transport"/>
    <property type="evidence" value="ECO:0007669"/>
    <property type="project" value="InterPro"/>
</dbReference>
<reference evidence="12 13" key="1">
    <citation type="submission" date="2008-07" db="EMBL/GenBank/DDBJ databases">
        <authorList>
            <person name="El-Sayed N."/>
            <person name="Caler E."/>
            <person name="Inman J."/>
            <person name="Amedeo P."/>
            <person name="Hass B."/>
            <person name="Wortman J."/>
        </authorList>
    </citation>
    <scope>NUCLEOTIDE SEQUENCE [LARGE SCALE GENOMIC DNA]</scope>
    <source>
        <strain evidence="13">ATCC 50983 / TXsc</strain>
    </source>
</reference>
<evidence type="ECO:0000256" key="9">
    <source>
        <dbReference type="ARBA" id="ARBA00023136"/>
    </source>
</evidence>
<dbReference type="GO" id="GO:0005743">
    <property type="term" value="C:mitochondrial inner membrane"/>
    <property type="evidence" value="ECO:0007669"/>
    <property type="project" value="UniProtKB-SubCell"/>
</dbReference>
<dbReference type="PANTHER" id="PTHR46356">
    <property type="entry name" value="MITOCHONDRIAL 2-OXODICARBOXYLATE CARRIER"/>
    <property type="match status" value="1"/>
</dbReference>
<evidence type="ECO:0000256" key="1">
    <source>
        <dbReference type="ARBA" id="ARBA00004448"/>
    </source>
</evidence>
<evidence type="ECO:0000256" key="10">
    <source>
        <dbReference type="PROSITE-ProRule" id="PRU00282"/>
    </source>
</evidence>
<evidence type="ECO:0000256" key="11">
    <source>
        <dbReference type="RuleBase" id="RU000488"/>
    </source>
</evidence>
<dbReference type="Gene3D" id="1.50.40.10">
    <property type="entry name" value="Mitochondrial carrier domain"/>
    <property type="match status" value="1"/>
</dbReference>
<accession>C5LR77</accession>
<evidence type="ECO:0000313" key="12">
    <source>
        <dbReference type="EMBL" id="EER00962.1"/>
    </source>
</evidence>
<dbReference type="OrthoDB" id="434783at2759"/>
<evidence type="ECO:0000256" key="7">
    <source>
        <dbReference type="ARBA" id="ARBA00022989"/>
    </source>
</evidence>
<evidence type="ECO:0000256" key="2">
    <source>
        <dbReference type="ARBA" id="ARBA00006375"/>
    </source>
</evidence>
<gene>
    <name evidence="12" type="ORF">Pmar_PMAR003032</name>
</gene>